<proteinExistence type="predicted"/>
<gene>
    <name evidence="1" type="ORF">K431DRAFT_302017</name>
</gene>
<dbReference type="AlphaFoldDB" id="A0A9P4QDR6"/>
<dbReference type="SUPFAM" id="SSF46785">
    <property type="entry name" value="Winged helix' DNA-binding domain"/>
    <property type="match status" value="1"/>
</dbReference>
<evidence type="ECO:0000313" key="2">
    <source>
        <dbReference type="Proteomes" id="UP000799441"/>
    </source>
</evidence>
<dbReference type="InterPro" id="IPR029063">
    <property type="entry name" value="SAM-dependent_MTases_sf"/>
</dbReference>
<dbReference type="InterPro" id="IPR036388">
    <property type="entry name" value="WH-like_DNA-bd_sf"/>
</dbReference>
<accession>A0A9P4QDR6</accession>
<dbReference type="PANTHER" id="PTHR43712">
    <property type="entry name" value="PUTATIVE (AFU_ORTHOLOGUE AFUA_4G14580)-RELATED"/>
    <property type="match status" value="1"/>
</dbReference>
<dbReference type="PANTHER" id="PTHR43712:SF15">
    <property type="entry name" value="MONODICTYPHENONE CLUSTER TRANSCRIPTIONAL COACTIVATOR MDPA"/>
    <property type="match status" value="1"/>
</dbReference>
<dbReference type="Gene3D" id="3.40.50.150">
    <property type="entry name" value="Vaccinia Virus protein VP39"/>
    <property type="match status" value="1"/>
</dbReference>
<name>A0A9P4QDR6_9PEZI</name>
<comment type="caution">
    <text evidence="1">The sequence shown here is derived from an EMBL/GenBank/DDBJ whole genome shotgun (WGS) entry which is preliminary data.</text>
</comment>
<dbReference type="OrthoDB" id="2410195at2759"/>
<keyword evidence="2" id="KW-1185">Reference proteome</keyword>
<evidence type="ECO:0000313" key="1">
    <source>
        <dbReference type="EMBL" id="KAF2723081.1"/>
    </source>
</evidence>
<dbReference type="Gene3D" id="1.10.10.10">
    <property type="entry name" value="Winged helix-like DNA-binding domain superfamily/Winged helix DNA-binding domain"/>
    <property type="match status" value="1"/>
</dbReference>
<dbReference type="EMBL" id="MU003778">
    <property type="protein sequence ID" value="KAF2723081.1"/>
    <property type="molecule type" value="Genomic_DNA"/>
</dbReference>
<sequence>MASLTQLSTWSNDLAIAAQILSDHCQSNGATFTDDLTFKGSASADVARARRDIFTISNRLRTLSAEPQDFIQHLTSQSQLLACLNWLREFQILACIPLVGSIHTKEVADLAGVPEMQLCRIVRMTATAGFLHEPQLGHIAHTTLSAPFVTDLSFLDATMFLAETVAPTALQMPSATQRRKDSSRSSDNPYCIAFNTPQPFLLACAERPKLQRAWSAYRRYTERMDDIVVDLLGRLNWRCLGSACIVDVEAATALAETHPALHFIVQLNEAASNGNDIIGGGVTESSGQRITVQKRIPASVQSVKDAAVYILRLTTPSPDLPAYIVAELNAHLDVLRTNASATLILAPPLLPEAGTVDLDIEAMARTQDLCRLQLTGHCDLELSELIGIVSSVHDGSGRLIVVSKLRSTNSFTVALGVRYQAYTSGIHPAVEQMIL</sequence>
<dbReference type="InterPro" id="IPR036390">
    <property type="entry name" value="WH_DNA-bd_sf"/>
</dbReference>
<reference evidence="1" key="1">
    <citation type="journal article" date="2020" name="Stud. Mycol.">
        <title>101 Dothideomycetes genomes: a test case for predicting lifestyles and emergence of pathogens.</title>
        <authorList>
            <person name="Haridas S."/>
            <person name="Albert R."/>
            <person name="Binder M."/>
            <person name="Bloem J."/>
            <person name="Labutti K."/>
            <person name="Salamov A."/>
            <person name="Andreopoulos B."/>
            <person name="Baker S."/>
            <person name="Barry K."/>
            <person name="Bills G."/>
            <person name="Bluhm B."/>
            <person name="Cannon C."/>
            <person name="Castanera R."/>
            <person name="Culley D."/>
            <person name="Daum C."/>
            <person name="Ezra D."/>
            <person name="Gonzalez J."/>
            <person name="Henrissat B."/>
            <person name="Kuo A."/>
            <person name="Liang C."/>
            <person name="Lipzen A."/>
            <person name="Lutzoni F."/>
            <person name="Magnuson J."/>
            <person name="Mondo S."/>
            <person name="Nolan M."/>
            <person name="Ohm R."/>
            <person name="Pangilinan J."/>
            <person name="Park H.-J."/>
            <person name="Ramirez L."/>
            <person name="Alfaro M."/>
            <person name="Sun H."/>
            <person name="Tritt A."/>
            <person name="Yoshinaga Y."/>
            <person name="Zwiers L.-H."/>
            <person name="Turgeon B."/>
            <person name="Goodwin S."/>
            <person name="Spatafora J."/>
            <person name="Crous P."/>
            <person name="Grigoriev I."/>
        </authorList>
    </citation>
    <scope>NUCLEOTIDE SEQUENCE</scope>
    <source>
        <strain evidence="1">CBS 116435</strain>
    </source>
</reference>
<dbReference type="Proteomes" id="UP000799441">
    <property type="component" value="Unassembled WGS sequence"/>
</dbReference>
<protein>
    <submittedName>
        <fullName evidence="1">Uncharacterized protein</fullName>
    </submittedName>
</protein>
<organism evidence="1 2">
    <name type="scientific">Polychaeton citri CBS 116435</name>
    <dbReference type="NCBI Taxonomy" id="1314669"/>
    <lineage>
        <taxon>Eukaryota</taxon>
        <taxon>Fungi</taxon>
        <taxon>Dikarya</taxon>
        <taxon>Ascomycota</taxon>
        <taxon>Pezizomycotina</taxon>
        <taxon>Dothideomycetes</taxon>
        <taxon>Dothideomycetidae</taxon>
        <taxon>Capnodiales</taxon>
        <taxon>Capnodiaceae</taxon>
        <taxon>Polychaeton</taxon>
    </lineage>
</organism>